<evidence type="ECO:0000256" key="4">
    <source>
        <dbReference type="ARBA" id="ARBA00012438"/>
    </source>
</evidence>
<dbReference type="Pfam" id="PF00072">
    <property type="entry name" value="Response_reg"/>
    <property type="match status" value="2"/>
</dbReference>
<evidence type="ECO:0000256" key="20">
    <source>
        <dbReference type="SAM" id="Coils"/>
    </source>
</evidence>
<comment type="catalytic activity">
    <reaction evidence="1">
        <text>ATP + protein L-histidine = ADP + protein N-phospho-L-histidine.</text>
        <dbReference type="EC" id="2.7.13.3"/>
    </reaction>
</comment>
<keyword evidence="12 21" id="KW-1133">Transmembrane helix</keyword>
<dbReference type="PANTHER" id="PTHR45339:SF1">
    <property type="entry name" value="HYBRID SIGNAL TRANSDUCTION HISTIDINE KINASE J"/>
    <property type="match status" value="1"/>
</dbReference>
<dbReference type="CDD" id="cd00082">
    <property type="entry name" value="HisKA"/>
    <property type="match status" value="1"/>
</dbReference>
<feature type="domain" description="Response regulatory" evidence="23">
    <location>
        <begin position="610"/>
        <end position="731"/>
    </location>
</feature>
<dbReference type="InterPro" id="IPR001789">
    <property type="entry name" value="Sig_transdc_resp-reg_receiver"/>
</dbReference>
<evidence type="ECO:0000259" key="24">
    <source>
        <dbReference type="PROSITE" id="PS50894"/>
    </source>
</evidence>
<feature type="transmembrane region" description="Helical" evidence="21">
    <location>
        <begin position="100"/>
        <end position="119"/>
    </location>
</feature>
<dbReference type="KEGG" id="rub:GBA63_01490"/>
<keyword evidence="11" id="KW-0067">ATP-binding</keyword>
<dbReference type="SUPFAM" id="SSF55874">
    <property type="entry name" value="ATPase domain of HSP90 chaperone/DNA topoisomerase II/histidine kinase"/>
    <property type="match status" value="1"/>
</dbReference>
<dbReference type="RefSeq" id="WP_166172830.1">
    <property type="nucleotide sequence ID" value="NZ_CP045119.1"/>
</dbReference>
<dbReference type="GO" id="GO:0005524">
    <property type="term" value="F:ATP binding"/>
    <property type="evidence" value="ECO:0007669"/>
    <property type="project" value="UniProtKB-KW"/>
</dbReference>
<dbReference type="InterPro" id="IPR008207">
    <property type="entry name" value="Sig_transdc_His_kin_Hpt_dom"/>
</dbReference>
<dbReference type="InterPro" id="IPR011006">
    <property type="entry name" value="CheY-like_superfamily"/>
</dbReference>
<evidence type="ECO:0000259" key="22">
    <source>
        <dbReference type="PROSITE" id="PS50109"/>
    </source>
</evidence>
<keyword evidence="10" id="KW-0418">Kinase</keyword>
<dbReference type="AlphaFoldDB" id="A0A6G8Q4P9"/>
<proteinExistence type="inferred from homology"/>
<evidence type="ECO:0000256" key="3">
    <source>
        <dbReference type="ARBA" id="ARBA00006402"/>
    </source>
</evidence>
<gene>
    <name evidence="25" type="ORF">GBA63_01490</name>
</gene>
<feature type="transmembrane region" description="Helical" evidence="21">
    <location>
        <begin position="169"/>
        <end position="186"/>
    </location>
</feature>
<dbReference type="InterPro" id="IPR036890">
    <property type="entry name" value="HATPase_C_sf"/>
</dbReference>
<dbReference type="FunFam" id="1.10.287.130:FF:000002">
    <property type="entry name" value="Two-component osmosensing histidine kinase"/>
    <property type="match status" value="1"/>
</dbReference>
<dbReference type="InterPro" id="IPR003594">
    <property type="entry name" value="HATPase_dom"/>
</dbReference>
<dbReference type="Pfam" id="PF01627">
    <property type="entry name" value="Hpt"/>
    <property type="match status" value="1"/>
</dbReference>
<dbReference type="InterPro" id="IPR036097">
    <property type="entry name" value="HisK_dim/P_sf"/>
</dbReference>
<keyword evidence="26" id="KW-1185">Reference proteome</keyword>
<evidence type="ECO:0000256" key="16">
    <source>
        <dbReference type="ARBA" id="ARBA00068150"/>
    </source>
</evidence>
<dbReference type="SMART" id="SM00387">
    <property type="entry name" value="HATPase_c"/>
    <property type="match status" value="1"/>
</dbReference>
<sequence>MISAWKSEGGRSRAWLVYLIVGALATVAYFFLPSPAAQDTLRPLFNLAALGAFVAGILMHRPKRPLPWYLFTLGTLFFVLGIVTFVYYEVTLGRTPFPSLADALLIASYPCAAGALLLFQQRRFVRDRASVIDPIIVAVGVGVIAWVFLMRPFFEDQSLTRLEQLVSVTYPLMDVLLLAFVVRMLLVSGERPFAYYPLVAGVSCTLAFDAAYTVSTLAGTYETGTPVDALEMLFLVFLGTAALHPSMVDLSDGVAPDPETRLTRRRLALLAAASLTAPGLLAVQAARGAPLSVPVIAGGSVVLFLLVLFRMMGLMRNNERAAAEIRHLNEGLEERVEERTSQLEAVIDELKVARNEAEAANKAKSEFLANMSHEIRTPMNGVIGMTELLLDTPLDAEQREYTETVRASTENLLVIINDILDFSKIEAGSMDFEKLDFDLEATVGETMSLLAERAHAKGLELASLVDPGMPTALRGDPGRLRQVLINLIGNAIKFTERGEVILRVEMAEETSRTVTARFEVEDTGIGMSEEQQARLFQPFTQADASTTRRFGGTGLGLAISRQLVELMGGEIGVESQPGRGSTFWFTAHLERSPLGARTVRNRYADLGGLKILVVDDNETNRRVVHQQVVSWDMKNGAAEDGPSALTILRDAARRNEPYELAVLDLAMPGMDGIELARTIKADPAIASTRLILLTSVNLRGVAEQALDAGFSAYLAKPARQSKLYDAIATAMGRPADTTSAPPHKASIAARSDDANLRSLGRPWRAHVLVAEDNPVNQKVAVRMLEKLGYKTDVVANGLEALEALSRRSYAAVLMDVQMPEMDGYEATAEIRSRESVGRHTSIIAMTANAMQGDKEKALASGMDDYVPKPVKSEELLKVLERWVPEEGDPGVEAAAVDDASAGKDSEQGPLDRGVLAGLRELQVEGEPDILGELTELFLASVAPQLVALRDAVEAGDARPVERVAHTLRGSCANMGAVAMEAICGELEGMGRSNDVSAAPSLLSRLEAEYERVRAALEQELSKGAS</sequence>
<feature type="modified residue" description="4-aspartylphosphate" evidence="19">
    <location>
        <position position="815"/>
    </location>
</feature>
<dbReference type="InterPro" id="IPR003661">
    <property type="entry name" value="HisK_dim/P_dom"/>
</dbReference>
<comment type="subunit">
    <text evidence="15">At low DSF concentrations, interacts with RpfF.</text>
</comment>
<evidence type="ECO:0000256" key="18">
    <source>
        <dbReference type="PROSITE-ProRule" id="PRU00110"/>
    </source>
</evidence>
<keyword evidence="7" id="KW-0808">Transferase</keyword>
<feature type="domain" description="HPt" evidence="24">
    <location>
        <begin position="926"/>
        <end position="1019"/>
    </location>
</feature>
<evidence type="ECO:0000256" key="1">
    <source>
        <dbReference type="ARBA" id="ARBA00000085"/>
    </source>
</evidence>
<feature type="transmembrane region" description="Helical" evidence="21">
    <location>
        <begin position="12"/>
        <end position="32"/>
    </location>
</feature>
<organism evidence="25 26">
    <name type="scientific">Rubrobacter tropicus</name>
    <dbReference type="NCBI Taxonomy" id="2653851"/>
    <lineage>
        <taxon>Bacteria</taxon>
        <taxon>Bacillati</taxon>
        <taxon>Actinomycetota</taxon>
        <taxon>Rubrobacteria</taxon>
        <taxon>Rubrobacterales</taxon>
        <taxon>Rubrobacteraceae</taxon>
        <taxon>Rubrobacter</taxon>
    </lineage>
</organism>
<keyword evidence="8 21" id="KW-0812">Transmembrane</keyword>
<dbReference type="Gene3D" id="1.10.287.130">
    <property type="match status" value="1"/>
</dbReference>
<keyword evidence="5" id="KW-1003">Cell membrane</keyword>
<dbReference type="SMART" id="SM00388">
    <property type="entry name" value="HisKA"/>
    <property type="match status" value="1"/>
</dbReference>
<dbReference type="Proteomes" id="UP000501452">
    <property type="component" value="Chromosome"/>
</dbReference>
<feature type="modified residue" description="4-aspartylphosphate" evidence="19">
    <location>
        <position position="664"/>
    </location>
</feature>
<dbReference type="CDD" id="cd17546">
    <property type="entry name" value="REC_hyHK_CKI1_RcsC-like"/>
    <property type="match status" value="2"/>
</dbReference>
<dbReference type="EMBL" id="CP045119">
    <property type="protein sequence ID" value="QIN81445.1"/>
    <property type="molecule type" value="Genomic_DNA"/>
</dbReference>
<protein>
    <recommendedName>
        <fullName evidence="17">Circadian input-output histidine kinase CikA</fullName>
        <ecNumber evidence="4">2.7.13.3</ecNumber>
    </recommendedName>
    <alternativeName>
        <fullName evidence="16">Sensory/regulatory protein RpfC</fullName>
    </alternativeName>
</protein>
<dbReference type="CDD" id="cd16922">
    <property type="entry name" value="HATPase_EvgS-ArcB-TorS-like"/>
    <property type="match status" value="1"/>
</dbReference>
<dbReference type="InterPro" id="IPR004358">
    <property type="entry name" value="Sig_transdc_His_kin-like_C"/>
</dbReference>
<dbReference type="InterPro" id="IPR036641">
    <property type="entry name" value="HPT_dom_sf"/>
</dbReference>
<evidence type="ECO:0000313" key="25">
    <source>
        <dbReference type="EMBL" id="QIN81445.1"/>
    </source>
</evidence>
<dbReference type="Pfam" id="PF00512">
    <property type="entry name" value="HisKA"/>
    <property type="match status" value="1"/>
</dbReference>
<feature type="domain" description="Histidine kinase" evidence="22">
    <location>
        <begin position="370"/>
        <end position="591"/>
    </location>
</feature>
<evidence type="ECO:0000256" key="15">
    <source>
        <dbReference type="ARBA" id="ARBA00064003"/>
    </source>
</evidence>
<keyword evidence="20" id="KW-0175">Coiled coil</keyword>
<feature type="modified residue" description="Phosphohistidine" evidence="18">
    <location>
        <position position="965"/>
    </location>
</feature>
<feature type="transmembrane region" description="Helical" evidence="21">
    <location>
        <begin position="68"/>
        <end position="88"/>
    </location>
</feature>
<evidence type="ECO:0000256" key="7">
    <source>
        <dbReference type="ARBA" id="ARBA00022679"/>
    </source>
</evidence>
<dbReference type="Gene3D" id="1.20.120.160">
    <property type="entry name" value="HPT domain"/>
    <property type="match status" value="1"/>
</dbReference>
<comment type="similarity">
    <text evidence="3">In the N-terminal section; belongs to the phytochrome family.</text>
</comment>
<dbReference type="CDD" id="cd00088">
    <property type="entry name" value="HPT"/>
    <property type="match status" value="1"/>
</dbReference>
<dbReference type="Gene3D" id="3.40.50.2300">
    <property type="match status" value="2"/>
</dbReference>
<feature type="transmembrane region" description="Helical" evidence="21">
    <location>
        <begin position="44"/>
        <end position="61"/>
    </location>
</feature>
<evidence type="ECO:0000256" key="5">
    <source>
        <dbReference type="ARBA" id="ARBA00022475"/>
    </source>
</evidence>
<dbReference type="SMART" id="SM00448">
    <property type="entry name" value="REC"/>
    <property type="match status" value="2"/>
</dbReference>
<dbReference type="Pfam" id="PF02518">
    <property type="entry name" value="HATPase_c"/>
    <property type="match status" value="1"/>
</dbReference>
<accession>A0A6G8Q4P9</accession>
<keyword evidence="9" id="KW-0547">Nucleotide-binding</keyword>
<evidence type="ECO:0000256" key="8">
    <source>
        <dbReference type="ARBA" id="ARBA00022692"/>
    </source>
</evidence>
<dbReference type="PROSITE" id="PS50109">
    <property type="entry name" value="HIS_KIN"/>
    <property type="match status" value="1"/>
</dbReference>
<feature type="domain" description="Response regulatory" evidence="23">
    <location>
        <begin position="766"/>
        <end position="883"/>
    </location>
</feature>
<dbReference type="PROSITE" id="PS50110">
    <property type="entry name" value="RESPONSE_REGULATORY"/>
    <property type="match status" value="2"/>
</dbReference>
<dbReference type="FunFam" id="3.30.565.10:FF:000010">
    <property type="entry name" value="Sensor histidine kinase RcsC"/>
    <property type="match status" value="1"/>
</dbReference>
<dbReference type="GO" id="GO:0000155">
    <property type="term" value="F:phosphorelay sensor kinase activity"/>
    <property type="evidence" value="ECO:0007669"/>
    <property type="project" value="InterPro"/>
</dbReference>
<evidence type="ECO:0000256" key="21">
    <source>
        <dbReference type="SAM" id="Phobius"/>
    </source>
</evidence>
<name>A0A6G8Q4P9_9ACTN</name>
<evidence type="ECO:0000313" key="26">
    <source>
        <dbReference type="Proteomes" id="UP000501452"/>
    </source>
</evidence>
<evidence type="ECO:0000256" key="13">
    <source>
        <dbReference type="ARBA" id="ARBA00023012"/>
    </source>
</evidence>
<evidence type="ECO:0000256" key="2">
    <source>
        <dbReference type="ARBA" id="ARBA00004651"/>
    </source>
</evidence>
<feature type="coiled-coil region" evidence="20">
    <location>
        <begin position="315"/>
        <end position="370"/>
    </location>
</feature>
<evidence type="ECO:0000256" key="10">
    <source>
        <dbReference type="ARBA" id="ARBA00022777"/>
    </source>
</evidence>
<evidence type="ECO:0000256" key="19">
    <source>
        <dbReference type="PROSITE-ProRule" id="PRU00169"/>
    </source>
</evidence>
<evidence type="ECO:0000256" key="17">
    <source>
        <dbReference type="ARBA" id="ARBA00074306"/>
    </source>
</evidence>
<evidence type="ECO:0000256" key="12">
    <source>
        <dbReference type="ARBA" id="ARBA00022989"/>
    </source>
</evidence>
<comment type="subcellular location">
    <subcellularLocation>
        <location evidence="2">Cell membrane</location>
        <topology evidence="2">Multi-pass membrane protein</topology>
    </subcellularLocation>
</comment>
<dbReference type="SMART" id="SM00073">
    <property type="entry name" value="HPT"/>
    <property type="match status" value="1"/>
</dbReference>
<dbReference type="SUPFAM" id="SSF52172">
    <property type="entry name" value="CheY-like"/>
    <property type="match status" value="2"/>
</dbReference>
<evidence type="ECO:0000256" key="9">
    <source>
        <dbReference type="ARBA" id="ARBA00022741"/>
    </source>
</evidence>
<evidence type="ECO:0000256" key="11">
    <source>
        <dbReference type="ARBA" id="ARBA00022840"/>
    </source>
</evidence>
<keyword evidence="6 19" id="KW-0597">Phosphoprotein</keyword>
<dbReference type="Gene3D" id="3.30.565.10">
    <property type="entry name" value="Histidine kinase-like ATPase, C-terminal domain"/>
    <property type="match status" value="1"/>
</dbReference>
<keyword evidence="14 21" id="KW-0472">Membrane</keyword>
<dbReference type="PANTHER" id="PTHR45339">
    <property type="entry name" value="HYBRID SIGNAL TRANSDUCTION HISTIDINE KINASE J"/>
    <property type="match status" value="1"/>
</dbReference>
<keyword evidence="13" id="KW-0902">Two-component regulatory system</keyword>
<dbReference type="SUPFAM" id="SSF47226">
    <property type="entry name" value="Histidine-containing phosphotransfer domain, HPT domain"/>
    <property type="match status" value="1"/>
</dbReference>
<dbReference type="EC" id="2.7.13.3" evidence="4"/>
<evidence type="ECO:0000256" key="14">
    <source>
        <dbReference type="ARBA" id="ARBA00023136"/>
    </source>
</evidence>
<dbReference type="GO" id="GO:0005886">
    <property type="term" value="C:plasma membrane"/>
    <property type="evidence" value="ECO:0007669"/>
    <property type="project" value="UniProtKB-SubCell"/>
</dbReference>
<evidence type="ECO:0000259" key="23">
    <source>
        <dbReference type="PROSITE" id="PS50110"/>
    </source>
</evidence>
<dbReference type="InterPro" id="IPR005467">
    <property type="entry name" value="His_kinase_dom"/>
</dbReference>
<reference evidence="25 26" key="1">
    <citation type="submission" date="2019-10" db="EMBL/GenBank/DDBJ databases">
        <title>Rubrobacter sp nov SCSIO 52090 isolated from a deep-sea sediment in the South China Sea.</title>
        <authorList>
            <person name="Chen R.W."/>
        </authorList>
    </citation>
    <scope>NUCLEOTIDE SEQUENCE [LARGE SCALE GENOMIC DNA]</scope>
    <source>
        <strain evidence="25 26">SCSIO 52909</strain>
    </source>
</reference>
<dbReference type="PRINTS" id="PR00344">
    <property type="entry name" value="BCTRLSENSOR"/>
</dbReference>
<dbReference type="SUPFAM" id="SSF47384">
    <property type="entry name" value="Homodimeric domain of signal transducing histidine kinase"/>
    <property type="match status" value="1"/>
</dbReference>
<evidence type="ECO:0000256" key="6">
    <source>
        <dbReference type="ARBA" id="ARBA00022553"/>
    </source>
</evidence>
<feature type="transmembrane region" description="Helical" evidence="21">
    <location>
        <begin position="131"/>
        <end position="149"/>
    </location>
</feature>
<feature type="transmembrane region" description="Helical" evidence="21">
    <location>
        <begin position="291"/>
        <end position="309"/>
    </location>
</feature>
<dbReference type="PROSITE" id="PS50894">
    <property type="entry name" value="HPT"/>
    <property type="match status" value="1"/>
</dbReference>